<evidence type="ECO:0000256" key="2">
    <source>
        <dbReference type="ARBA" id="ARBA00022737"/>
    </source>
</evidence>
<dbReference type="InterPro" id="IPR050216">
    <property type="entry name" value="LRR_domain-containing"/>
</dbReference>
<reference evidence="3" key="1">
    <citation type="journal article" date="2022" name="Int. J. Syst. Evol. Microbiol.">
        <title>Pseudomonas aegrilactucae sp. nov. and Pseudomonas morbosilactucae sp. nov., pathogens causing bacterial rot of lettuce in Japan.</title>
        <authorList>
            <person name="Sawada H."/>
            <person name="Fujikawa T."/>
            <person name="Satou M."/>
        </authorList>
    </citation>
    <scope>NUCLEOTIDE SEQUENCE</scope>
    <source>
        <strain evidence="3">MAFF 301350</strain>
    </source>
</reference>
<proteinExistence type="predicted"/>
<dbReference type="GO" id="GO:0005737">
    <property type="term" value="C:cytoplasm"/>
    <property type="evidence" value="ECO:0007669"/>
    <property type="project" value="TreeGrafter"/>
</dbReference>
<keyword evidence="4" id="KW-1185">Reference proteome</keyword>
<evidence type="ECO:0000313" key="4">
    <source>
        <dbReference type="Proteomes" id="UP001106592"/>
    </source>
</evidence>
<evidence type="ECO:0000256" key="1">
    <source>
        <dbReference type="ARBA" id="ARBA00022614"/>
    </source>
</evidence>
<sequence>MTERFARLSPALAGALLDSVGAARLARWTPPAPLPPKLLEEAAALSADVPLARAREGLFWPALASPESTRLALLCLEHAPGWSDTVGLEARHGGPQGPVLQRLGHITSPPRRVLVHSQDGYQVYLDGTALKAPDDDLYGAIHDAIAPRYRQLLGVDNRDAVQQRIHSMLSRPRHELSHWLWSGQSRGWAFEGRLPGGSGRGGYPAVSPATSSLQSRYRNLYPHASAEQCQATLAEWEAGETPVHERLRSLEQSLQRIKSALGLWAMHSEARQAARREVLAAWQRVSVRQMPEGETIVQLNLDFLDLNDGDLESFPVLEANFDHVRELSLEQNSLTGLPDAFLRHFTQLQRVSLNGCELSAVPPDLGLQITVLDLANNQLAWNDAAQAALNGYPQLSTLGLSNNPLGTAPAVTHLTQLQELDLHNCGLSAFPAGLDQLDAPHLIDLSGNQLRDLPTLISPALGRALRLENNPLSAAALQAIEQFYSIHRVDLLIAEIDYSELLDDASVQQQACWQRLQQVLPAAFFRDLRVMFDSPPYAVAPVTYRRRLWRLLSWMDADPALRQQIIDRAGATLLELEQQAEVAHALACPELAARSRALLAVTVNHVRMRKIAFGVISLSFTMSEDSYATLYQWALKRIASTPGIDLAQAPTADEPVIIDALVDVLPLPSETWVEQQRSQVLAIDPSTAQGLDEVLAQNHEEEPVYPDWDRHLRERFASQFAASRAELDEALEQAGSTLSEGELIGEAARLRVLYEQRLTALRRTLTEGVARGTID</sequence>
<keyword evidence="1" id="KW-0433">Leucine-rich repeat</keyword>
<dbReference type="EMBL" id="JAHTBI010000026">
    <property type="protein sequence ID" value="MBV6287019.1"/>
    <property type="molecule type" value="Genomic_DNA"/>
</dbReference>
<name>A0A9Q2XIM5_9PSED</name>
<dbReference type="PANTHER" id="PTHR48051">
    <property type="match status" value="1"/>
</dbReference>
<dbReference type="InterPro" id="IPR003591">
    <property type="entry name" value="Leu-rich_rpt_typical-subtyp"/>
</dbReference>
<protein>
    <submittedName>
        <fullName evidence="3">Leucine-rich repeat domain-containing protein</fullName>
    </submittedName>
</protein>
<organism evidence="3 4">
    <name type="scientific">Pseudomonas aegrilactucae</name>
    <dbReference type="NCBI Taxonomy" id="2854028"/>
    <lineage>
        <taxon>Bacteria</taxon>
        <taxon>Pseudomonadati</taxon>
        <taxon>Pseudomonadota</taxon>
        <taxon>Gammaproteobacteria</taxon>
        <taxon>Pseudomonadales</taxon>
        <taxon>Pseudomonadaceae</taxon>
        <taxon>Pseudomonas</taxon>
    </lineage>
</organism>
<keyword evidence="2" id="KW-0677">Repeat</keyword>
<dbReference type="SMART" id="SM00369">
    <property type="entry name" value="LRR_TYP"/>
    <property type="match status" value="3"/>
</dbReference>
<gene>
    <name evidence="3" type="ORF">KUO17_08210</name>
</gene>
<dbReference type="Proteomes" id="UP001106592">
    <property type="component" value="Unassembled WGS sequence"/>
</dbReference>
<dbReference type="PANTHER" id="PTHR48051:SF1">
    <property type="entry name" value="RAS SUPPRESSOR PROTEIN 1"/>
    <property type="match status" value="1"/>
</dbReference>
<reference evidence="3" key="2">
    <citation type="journal article" date="2023" name="Plant Pathol.">
        <title>Dismantling and reorganizing Pseudomonas marginalis sensu#lato.</title>
        <authorList>
            <person name="Sawada H."/>
            <person name="Fujikawa T."/>
            <person name="Satou M."/>
        </authorList>
    </citation>
    <scope>NUCLEOTIDE SEQUENCE</scope>
    <source>
        <strain evidence="3">MAFF 301350</strain>
    </source>
</reference>
<comment type="caution">
    <text evidence="3">The sequence shown here is derived from an EMBL/GenBank/DDBJ whole genome shotgun (WGS) entry which is preliminary data.</text>
</comment>
<accession>A0A9Q2XIM5</accession>
<dbReference type="AlphaFoldDB" id="A0A9Q2XIM5"/>
<evidence type="ECO:0000313" key="3">
    <source>
        <dbReference type="EMBL" id="MBV6287019.1"/>
    </source>
</evidence>